<dbReference type="Proteomes" id="UP001598114">
    <property type="component" value="Unassembled WGS sequence"/>
</dbReference>
<dbReference type="Pfam" id="PF08843">
    <property type="entry name" value="AbiEii"/>
    <property type="match status" value="1"/>
</dbReference>
<dbReference type="Gene3D" id="3.10.450.620">
    <property type="entry name" value="JHP933, nucleotidyltransferase-like core domain"/>
    <property type="match status" value="1"/>
</dbReference>
<keyword evidence="2" id="KW-1185">Reference proteome</keyword>
<reference evidence="1 2" key="1">
    <citation type="submission" date="2024-03" db="EMBL/GenBank/DDBJ databases">
        <title>Aquirufa genome sequencing.</title>
        <authorList>
            <person name="Pitt A."/>
            <person name="Hahn M.W."/>
        </authorList>
    </citation>
    <scope>NUCLEOTIDE SEQUENCE [LARGE SCALE GENOMIC DNA]</scope>
    <source>
        <strain evidence="1 2">PLAD-142S6K</strain>
    </source>
</reference>
<name>A0ABW6D334_9BACT</name>
<dbReference type="InterPro" id="IPR014942">
    <property type="entry name" value="AbiEii"/>
</dbReference>
<comment type="caution">
    <text evidence="1">The sequence shown here is derived from an EMBL/GenBank/DDBJ whole genome shotgun (WGS) entry which is preliminary data.</text>
</comment>
<gene>
    <name evidence="1" type="ORF">SKC38_04310</name>
</gene>
<dbReference type="EMBL" id="JBBKYA010000002">
    <property type="protein sequence ID" value="MFD3275448.1"/>
    <property type="molecule type" value="Genomic_DNA"/>
</dbReference>
<protein>
    <submittedName>
        <fullName evidence="1">Nucleotidyl transferase AbiEii/AbiGii toxin family protein</fullName>
    </submittedName>
</protein>
<proteinExistence type="predicted"/>
<dbReference type="GO" id="GO:0016740">
    <property type="term" value="F:transferase activity"/>
    <property type="evidence" value="ECO:0007669"/>
    <property type="project" value="UniProtKB-KW"/>
</dbReference>
<keyword evidence="1" id="KW-0808">Transferase</keyword>
<accession>A0ABW6D334</accession>
<dbReference type="RefSeq" id="WP_377975395.1">
    <property type="nucleotide sequence ID" value="NZ_JBBKYA010000002.1"/>
</dbReference>
<evidence type="ECO:0000313" key="1">
    <source>
        <dbReference type="EMBL" id="MFD3275448.1"/>
    </source>
</evidence>
<organism evidence="1 2">
    <name type="scientific">Aquirufa echingensis</name>
    <dbReference type="NCBI Taxonomy" id="3096516"/>
    <lineage>
        <taxon>Bacteria</taxon>
        <taxon>Pseudomonadati</taxon>
        <taxon>Bacteroidota</taxon>
        <taxon>Cytophagia</taxon>
        <taxon>Cytophagales</taxon>
        <taxon>Flectobacillaceae</taxon>
        <taxon>Aquirufa</taxon>
    </lineage>
</organism>
<sequence>MIKDWIDSYKPKNIQETEQALREIMQEITLAGLYRASFYKHAAFYGGTALRIFHGLNRFSEDLDFSLLEKNPDFEFEPFFPYVLEEFNAMGMQVSLNQKTKLNISNIDSAFLKSETCWSELIFESTIPQIKLTVKPSIKIKIEIDTNPPLHFNTEHLLLTKPFSFYVNCLTLPNLFAGKMHAMLFRKWKNRVKGRDWYDMEWYIRNGVKLNLSHFCQRAIESGDWSQESINKNQLLELLVMKIDSTKIENVKEDVIRFVQNPEELTIWSKEYFNKLIVNLEFEE</sequence>
<evidence type="ECO:0000313" key="2">
    <source>
        <dbReference type="Proteomes" id="UP001598114"/>
    </source>
</evidence>